<dbReference type="FunFam" id="3.30.160.60:FF:000030">
    <property type="entry name" value="Zinc finger protein 628"/>
    <property type="match status" value="1"/>
</dbReference>
<dbReference type="InterPro" id="IPR013087">
    <property type="entry name" value="Znf_C2H2_type"/>
</dbReference>
<keyword evidence="8" id="KW-0804">Transcription</keyword>
<dbReference type="SMART" id="SM00868">
    <property type="entry name" value="zf-AD"/>
    <property type="match status" value="1"/>
</dbReference>
<dbReference type="AlphaFoldDB" id="A0A1J1HVP5"/>
<keyword evidence="15" id="KW-1185">Reference proteome</keyword>
<evidence type="ECO:0000256" key="10">
    <source>
        <dbReference type="PROSITE-ProRule" id="PRU00042"/>
    </source>
</evidence>
<protein>
    <submittedName>
        <fullName evidence="14">CLUMA_CG005108, isoform A</fullName>
    </submittedName>
</protein>
<proteinExistence type="predicted"/>
<dbReference type="SUPFAM" id="SSF57667">
    <property type="entry name" value="beta-beta-alpha zinc fingers"/>
    <property type="match status" value="2"/>
</dbReference>
<dbReference type="STRING" id="568069.A0A1J1HVP5"/>
<dbReference type="GO" id="GO:0005634">
    <property type="term" value="C:nucleus"/>
    <property type="evidence" value="ECO:0007669"/>
    <property type="project" value="UniProtKB-SubCell"/>
</dbReference>
<keyword evidence="6" id="KW-0805">Transcription regulation</keyword>
<feature type="binding site" evidence="11">
    <location>
        <position position="3"/>
    </location>
    <ligand>
        <name>Zn(2+)</name>
        <dbReference type="ChEBI" id="CHEBI:29105"/>
    </ligand>
</feature>
<dbReference type="SMART" id="SM00355">
    <property type="entry name" value="ZnF_C2H2"/>
    <property type="match status" value="7"/>
</dbReference>
<evidence type="ECO:0000259" key="12">
    <source>
        <dbReference type="PROSITE" id="PS50157"/>
    </source>
</evidence>
<dbReference type="PROSITE" id="PS00028">
    <property type="entry name" value="ZINC_FINGER_C2H2_1"/>
    <property type="match status" value="5"/>
</dbReference>
<feature type="domain" description="C2H2-type" evidence="12">
    <location>
        <begin position="314"/>
        <end position="341"/>
    </location>
</feature>
<gene>
    <name evidence="14" type="ORF">CLUMA_CG005108</name>
</gene>
<evidence type="ECO:0000256" key="8">
    <source>
        <dbReference type="ARBA" id="ARBA00023163"/>
    </source>
</evidence>
<feature type="domain" description="C2H2-type" evidence="12">
    <location>
        <begin position="254"/>
        <end position="281"/>
    </location>
</feature>
<dbReference type="OrthoDB" id="6077919at2759"/>
<evidence type="ECO:0000256" key="11">
    <source>
        <dbReference type="PROSITE-ProRule" id="PRU01263"/>
    </source>
</evidence>
<dbReference type="GO" id="GO:0003677">
    <property type="term" value="F:DNA binding"/>
    <property type="evidence" value="ECO:0007669"/>
    <property type="project" value="UniProtKB-KW"/>
</dbReference>
<dbReference type="PANTHER" id="PTHR24379:SF121">
    <property type="entry name" value="C2H2-TYPE DOMAIN-CONTAINING PROTEIN"/>
    <property type="match status" value="1"/>
</dbReference>
<dbReference type="GO" id="GO:0008270">
    <property type="term" value="F:zinc ion binding"/>
    <property type="evidence" value="ECO:0007669"/>
    <property type="project" value="UniProtKB-UniRule"/>
</dbReference>
<evidence type="ECO:0000313" key="15">
    <source>
        <dbReference type="Proteomes" id="UP000183832"/>
    </source>
</evidence>
<keyword evidence="3" id="KW-0677">Repeat</keyword>
<evidence type="ECO:0000256" key="1">
    <source>
        <dbReference type="ARBA" id="ARBA00004123"/>
    </source>
</evidence>
<dbReference type="InterPro" id="IPR012934">
    <property type="entry name" value="Znf_AD"/>
</dbReference>
<name>A0A1J1HVP5_9DIPT</name>
<feature type="domain" description="C2H2-type" evidence="12">
    <location>
        <begin position="190"/>
        <end position="217"/>
    </location>
</feature>
<dbReference type="PROSITE" id="PS50157">
    <property type="entry name" value="ZINC_FINGER_C2H2_2"/>
    <property type="match status" value="4"/>
</dbReference>
<keyword evidence="4 10" id="KW-0863">Zinc-finger</keyword>
<feature type="domain" description="C2H2-type" evidence="12">
    <location>
        <begin position="342"/>
        <end position="370"/>
    </location>
</feature>
<keyword evidence="2 11" id="KW-0479">Metal-binding</keyword>
<dbReference type="Proteomes" id="UP000183832">
    <property type="component" value="Unassembled WGS sequence"/>
</dbReference>
<evidence type="ECO:0000256" key="5">
    <source>
        <dbReference type="ARBA" id="ARBA00022833"/>
    </source>
</evidence>
<dbReference type="Gene3D" id="3.30.160.60">
    <property type="entry name" value="Classic Zinc Finger"/>
    <property type="match status" value="4"/>
</dbReference>
<feature type="binding site" evidence="11">
    <location>
        <position position="48"/>
    </location>
    <ligand>
        <name>Zn(2+)</name>
        <dbReference type="ChEBI" id="CHEBI:29105"/>
    </ligand>
</feature>
<feature type="domain" description="ZAD" evidence="13">
    <location>
        <begin position="1"/>
        <end position="72"/>
    </location>
</feature>
<comment type="subcellular location">
    <subcellularLocation>
        <location evidence="1">Nucleus</location>
    </subcellularLocation>
</comment>
<dbReference type="PANTHER" id="PTHR24379">
    <property type="entry name" value="KRAB AND ZINC FINGER DOMAIN-CONTAINING"/>
    <property type="match status" value="1"/>
</dbReference>
<accession>A0A1J1HVP5</accession>
<feature type="binding site" evidence="11">
    <location>
        <position position="6"/>
    </location>
    <ligand>
        <name>Zn(2+)</name>
        <dbReference type="ChEBI" id="CHEBI:29105"/>
    </ligand>
</feature>
<dbReference type="EMBL" id="CVRI01000021">
    <property type="protein sequence ID" value="CRK91436.1"/>
    <property type="molecule type" value="Genomic_DNA"/>
</dbReference>
<organism evidence="14 15">
    <name type="scientific">Clunio marinus</name>
    <dbReference type="NCBI Taxonomy" id="568069"/>
    <lineage>
        <taxon>Eukaryota</taxon>
        <taxon>Metazoa</taxon>
        <taxon>Ecdysozoa</taxon>
        <taxon>Arthropoda</taxon>
        <taxon>Hexapoda</taxon>
        <taxon>Insecta</taxon>
        <taxon>Pterygota</taxon>
        <taxon>Neoptera</taxon>
        <taxon>Endopterygota</taxon>
        <taxon>Diptera</taxon>
        <taxon>Nematocera</taxon>
        <taxon>Chironomoidea</taxon>
        <taxon>Chironomidae</taxon>
        <taxon>Clunio</taxon>
    </lineage>
</organism>
<sequence>MACRFCYSFTSLINKSIYDGNVLKFLEIVPSISILSDVSAPKGICNFCYTKAKICIDFVSKILEAQKLFIENGNINNQTDEFNNRIIQNFQQANEIVIKKVSSFTSEDDSVDCLEEFLDPDMDESTNGDEIFDEDEEPEDYIPNHKPKQKHQKQMATKIMFTCSNCKSTFANIDLLSAHMISRICFNDIIQCEECSETFGTKNQLYHHKQKHKLKEINETSICDICSEEFKSRYALDVHIESNHRRIVRQGCIFRCYSCHDTFESYLDLFEHVQQHKKEKNENPRLCEICAKVCTNLKTYLKHKSTHNPRKFPYVCKTCSKSFTAFFKLTQHMHIHTGIKGFKCDLCGVPYAKRDSLRLHMIKLHINKMASK</sequence>
<evidence type="ECO:0000256" key="4">
    <source>
        <dbReference type="ARBA" id="ARBA00022771"/>
    </source>
</evidence>
<evidence type="ECO:0000256" key="2">
    <source>
        <dbReference type="ARBA" id="ARBA00022723"/>
    </source>
</evidence>
<reference evidence="14 15" key="1">
    <citation type="submission" date="2015-04" db="EMBL/GenBank/DDBJ databases">
        <authorList>
            <person name="Syromyatnikov M.Y."/>
            <person name="Popov V.N."/>
        </authorList>
    </citation>
    <scope>NUCLEOTIDE SEQUENCE [LARGE SCALE GENOMIC DNA]</scope>
</reference>
<evidence type="ECO:0000256" key="9">
    <source>
        <dbReference type="ARBA" id="ARBA00023242"/>
    </source>
</evidence>
<keyword evidence="9" id="KW-0539">Nucleus</keyword>
<keyword evidence="5 11" id="KW-0862">Zinc</keyword>
<evidence type="ECO:0000256" key="3">
    <source>
        <dbReference type="ARBA" id="ARBA00022737"/>
    </source>
</evidence>
<evidence type="ECO:0000256" key="7">
    <source>
        <dbReference type="ARBA" id="ARBA00023125"/>
    </source>
</evidence>
<evidence type="ECO:0000259" key="13">
    <source>
        <dbReference type="PROSITE" id="PS51915"/>
    </source>
</evidence>
<dbReference type="Pfam" id="PF13912">
    <property type="entry name" value="zf-C2H2_6"/>
    <property type="match status" value="2"/>
</dbReference>
<evidence type="ECO:0000313" key="14">
    <source>
        <dbReference type="EMBL" id="CRK91436.1"/>
    </source>
</evidence>
<evidence type="ECO:0000256" key="6">
    <source>
        <dbReference type="ARBA" id="ARBA00023015"/>
    </source>
</evidence>
<dbReference type="PROSITE" id="PS51915">
    <property type="entry name" value="ZAD"/>
    <property type="match status" value="1"/>
</dbReference>
<dbReference type="SUPFAM" id="SSF57716">
    <property type="entry name" value="Glucocorticoid receptor-like (DNA-binding domain)"/>
    <property type="match status" value="1"/>
</dbReference>
<keyword evidence="7" id="KW-0238">DNA-binding</keyword>
<dbReference type="InterPro" id="IPR036236">
    <property type="entry name" value="Znf_C2H2_sf"/>
</dbReference>
<feature type="binding site" evidence="11">
    <location>
        <position position="45"/>
    </location>
    <ligand>
        <name>Zn(2+)</name>
        <dbReference type="ChEBI" id="CHEBI:29105"/>
    </ligand>
</feature>
<dbReference type="Pfam" id="PF00096">
    <property type="entry name" value="zf-C2H2"/>
    <property type="match status" value="2"/>
</dbReference>